<dbReference type="AlphaFoldDB" id="A0A0F7CPF0"/>
<dbReference type="EMBL" id="CP009922">
    <property type="protein sequence ID" value="AKG44546.1"/>
    <property type="molecule type" value="Genomic_DNA"/>
</dbReference>
<evidence type="ECO:0000313" key="3">
    <source>
        <dbReference type="EMBL" id="AKG44546.1"/>
    </source>
</evidence>
<dbReference type="Proteomes" id="UP000034034">
    <property type="component" value="Chromosome"/>
</dbReference>
<feature type="signal peptide" evidence="2">
    <location>
        <begin position="1"/>
        <end position="18"/>
    </location>
</feature>
<name>A0A0F7CPF0_9ACTN</name>
<protein>
    <recommendedName>
        <fullName evidence="5">Lipoprotein</fullName>
    </recommendedName>
</protein>
<keyword evidence="4" id="KW-1185">Reference proteome</keyword>
<feature type="compositionally biased region" description="Basic and acidic residues" evidence="1">
    <location>
        <begin position="60"/>
        <end position="77"/>
    </location>
</feature>
<dbReference type="PROSITE" id="PS51257">
    <property type="entry name" value="PROKAR_LIPOPROTEIN"/>
    <property type="match status" value="1"/>
</dbReference>
<feature type="region of interest" description="Disordered" evidence="1">
    <location>
        <begin position="32"/>
        <end position="128"/>
    </location>
</feature>
<organism evidence="3 4">
    <name type="scientific">Streptomyces xiamenensis</name>
    <dbReference type="NCBI Taxonomy" id="408015"/>
    <lineage>
        <taxon>Bacteria</taxon>
        <taxon>Bacillati</taxon>
        <taxon>Actinomycetota</taxon>
        <taxon>Actinomycetes</taxon>
        <taxon>Kitasatosporales</taxon>
        <taxon>Streptomycetaceae</taxon>
        <taxon>Streptomyces</taxon>
    </lineage>
</organism>
<sequence>MKRSIAVLLGCLAGLGCAGCVSVHPGGGDAAEVTGVTEADGGADGAGGEETAQRQAGEQTADRDNLPEPAGEPRPHPVPEPGPQAPGGAGATPAPAAAPSAAETAATAPRPGAGLVPELPDGAGGVPSSWAQACELGKDMIDAGVLDLCRSAGH</sequence>
<evidence type="ECO:0000256" key="2">
    <source>
        <dbReference type="SAM" id="SignalP"/>
    </source>
</evidence>
<keyword evidence="2" id="KW-0732">Signal</keyword>
<dbReference type="KEGG" id="sxi:SXIM_31620"/>
<dbReference type="RefSeq" id="WP_046724434.1">
    <property type="nucleotide sequence ID" value="NZ_CP009922.3"/>
</dbReference>
<proteinExistence type="predicted"/>
<evidence type="ECO:0000256" key="1">
    <source>
        <dbReference type="SAM" id="MobiDB-lite"/>
    </source>
</evidence>
<reference evidence="3" key="1">
    <citation type="submission" date="2019-08" db="EMBL/GenBank/DDBJ databases">
        <title>Complete genome sequence of a mangrove-derived Streptomyces xiamenensis.</title>
        <authorList>
            <person name="Xu J."/>
        </authorList>
    </citation>
    <scope>NUCLEOTIDE SEQUENCE</scope>
    <source>
        <strain evidence="3">318</strain>
    </source>
</reference>
<evidence type="ECO:0000313" key="4">
    <source>
        <dbReference type="Proteomes" id="UP000034034"/>
    </source>
</evidence>
<accession>A0A0F7CPF0</accession>
<feature type="compositionally biased region" description="Low complexity" evidence="1">
    <location>
        <begin position="91"/>
        <end position="114"/>
    </location>
</feature>
<dbReference type="STRING" id="408015.SXIM_31620"/>
<dbReference type="PATRIC" id="fig|408015.6.peg.3202"/>
<dbReference type="HOGENOM" id="CLU_1703324_0_0_11"/>
<gene>
    <name evidence="3" type="ORF">SXIM_31620</name>
</gene>
<feature type="chain" id="PRO_5038979281" description="Lipoprotein" evidence="2">
    <location>
        <begin position="19"/>
        <end position="154"/>
    </location>
</feature>
<evidence type="ECO:0008006" key="5">
    <source>
        <dbReference type="Google" id="ProtNLM"/>
    </source>
</evidence>